<evidence type="ECO:0000313" key="4">
    <source>
        <dbReference type="Proteomes" id="UP000309174"/>
    </source>
</evidence>
<keyword evidence="2" id="KW-0472">Membrane</keyword>
<gene>
    <name evidence="3" type="ORF">ETD83_13765</name>
</gene>
<feature type="transmembrane region" description="Helical" evidence="2">
    <location>
        <begin position="190"/>
        <end position="211"/>
    </location>
</feature>
<evidence type="ECO:0000256" key="2">
    <source>
        <dbReference type="SAM" id="Phobius"/>
    </source>
</evidence>
<proteinExistence type="predicted"/>
<keyword evidence="2" id="KW-0812">Transmembrane</keyword>
<comment type="caution">
    <text evidence="3">The sequence shown here is derived from an EMBL/GenBank/DDBJ whole genome shotgun (WGS) entry which is preliminary data.</text>
</comment>
<organism evidence="3 4">
    <name type="scientific">Actinomadura soli</name>
    <dbReference type="NCBI Taxonomy" id="2508997"/>
    <lineage>
        <taxon>Bacteria</taxon>
        <taxon>Bacillati</taxon>
        <taxon>Actinomycetota</taxon>
        <taxon>Actinomycetes</taxon>
        <taxon>Streptosporangiales</taxon>
        <taxon>Thermomonosporaceae</taxon>
        <taxon>Actinomadura</taxon>
    </lineage>
</organism>
<feature type="compositionally biased region" description="Low complexity" evidence="1">
    <location>
        <begin position="222"/>
        <end position="238"/>
    </location>
</feature>
<feature type="region of interest" description="Disordered" evidence="1">
    <location>
        <begin position="222"/>
        <end position="243"/>
    </location>
</feature>
<dbReference type="EMBL" id="VCKW01000057">
    <property type="protein sequence ID" value="TMR01847.1"/>
    <property type="molecule type" value="Genomic_DNA"/>
</dbReference>
<dbReference type="Proteomes" id="UP000309174">
    <property type="component" value="Unassembled WGS sequence"/>
</dbReference>
<protein>
    <submittedName>
        <fullName evidence="3">Uncharacterized protein</fullName>
    </submittedName>
</protein>
<accession>A0A5C4JDI8</accession>
<reference evidence="3 4" key="1">
    <citation type="submission" date="2019-05" db="EMBL/GenBank/DDBJ databases">
        <title>Draft genome sequence of Actinomadura sp. 14C53.</title>
        <authorList>
            <person name="Saricaoglu S."/>
            <person name="Isik K."/>
        </authorList>
    </citation>
    <scope>NUCLEOTIDE SEQUENCE [LARGE SCALE GENOMIC DNA]</scope>
    <source>
        <strain evidence="3 4">14C53</strain>
    </source>
</reference>
<evidence type="ECO:0000313" key="3">
    <source>
        <dbReference type="EMBL" id="TMR01847.1"/>
    </source>
</evidence>
<dbReference type="RefSeq" id="WP_138645506.1">
    <property type="nucleotide sequence ID" value="NZ_VCKW01000057.1"/>
</dbReference>
<evidence type="ECO:0000256" key="1">
    <source>
        <dbReference type="SAM" id="MobiDB-lite"/>
    </source>
</evidence>
<feature type="transmembrane region" description="Helical" evidence="2">
    <location>
        <begin position="283"/>
        <end position="306"/>
    </location>
</feature>
<dbReference type="AlphaFoldDB" id="A0A5C4JDI8"/>
<name>A0A5C4JDI8_9ACTN</name>
<dbReference type="OrthoDB" id="5194370at2"/>
<keyword evidence="4" id="KW-1185">Reference proteome</keyword>
<keyword evidence="2" id="KW-1133">Transmembrane helix</keyword>
<sequence length="313" mass="33010">MRGQLSLEDAELAGEGMCALAAEGVRAETDVFLTRMTATGAHPDGVVWFTGAEIGGSLVCDGATVTGGTGSRAVDLRMVTLGRTLSMRPDLAGTSGPDLVALDGLTYRMVPHGMTCAEWVAFLRDRACYAAQPYRQLADVYTAAGWDDDARKVLIAQQDDLLAGGRGLSRAERLRLRVLRTVLGYGYQTWRALVGLALTILAAVILTVVAAQTTDAVQVPARPGAAPAVPSGDAASGQGADGQKRDCDFVDQVGLGIELAVPLVSTTRRTRCNLVPTSDGEQWIVAAGWVPQFLGWAFATLFVAGYTKLIRPA</sequence>